<feature type="domain" description="Calpain catalytic" evidence="8">
    <location>
        <begin position="111"/>
        <end position="429"/>
    </location>
</feature>
<evidence type="ECO:0000256" key="5">
    <source>
        <dbReference type="PIRSR" id="PIRSR622684-1"/>
    </source>
</evidence>
<dbReference type="InterPro" id="IPR001300">
    <property type="entry name" value="Peptidase_C2_calpain_cat"/>
</dbReference>
<comment type="similarity">
    <text evidence="1">Belongs to the peptidase C2 family.</text>
</comment>
<dbReference type="PRINTS" id="PR00704">
    <property type="entry name" value="CALPAIN"/>
</dbReference>
<dbReference type="Gene3D" id="3.90.70.10">
    <property type="entry name" value="Cysteine proteinases"/>
    <property type="match status" value="1"/>
</dbReference>
<feature type="region of interest" description="Disordered" evidence="7">
    <location>
        <begin position="794"/>
        <end position="814"/>
    </location>
</feature>
<keyword evidence="4 6" id="KW-0788">Thiol protease</keyword>
<feature type="active site" evidence="5 6">
    <location>
        <position position="353"/>
    </location>
</feature>
<dbReference type="PROSITE" id="PS00139">
    <property type="entry name" value="THIOL_PROTEASE_CYS"/>
    <property type="match status" value="1"/>
</dbReference>
<dbReference type="InterPro" id="IPR022684">
    <property type="entry name" value="Calpain_cysteine_protease"/>
</dbReference>
<evidence type="ECO:0000256" key="2">
    <source>
        <dbReference type="ARBA" id="ARBA00022670"/>
    </source>
</evidence>
<keyword evidence="3 6" id="KW-0378">Hydrolase</keyword>
<evidence type="ECO:0000256" key="1">
    <source>
        <dbReference type="ARBA" id="ARBA00007623"/>
    </source>
</evidence>
<name>A0A7S1F134_NOCSC</name>
<dbReference type="SMART" id="SM00230">
    <property type="entry name" value="CysPc"/>
    <property type="match status" value="1"/>
</dbReference>
<dbReference type="GO" id="GO:0004198">
    <property type="term" value="F:calcium-dependent cysteine-type endopeptidase activity"/>
    <property type="evidence" value="ECO:0007669"/>
    <property type="project" value="InterPro"/>
</dbReference>
<evidence type="ECO:0000313" key="9">
    <source>
        <dbReference type="EMBL" id="CAD8837879.1"/>
    </source>
</evidence>
<evidence type="ECO:0000256" key="4">
    <source>
        <dbReference type="ARBA" id="ARBA00022807"/>
    </source>
</evidence>
<dbReference type="EMBL" id="HBFQ01017543">
    <property type="protein sequence ID" value="CAD8837879.1"/>
    <property type="molecule type" value="Transcribed_RNA"/>
</dbReference>
<feature type="active site" evidence="5 6">
    <location>
        <position position="166"/>
    </location>
</feature>
<evidence type="ECO:0000256" key="6">
    <source>
        <dbReference type="PROSITE-ProRule" id="PRU00239"/>
    </source>
</evidence>
<dbReference type="InterPro" id="IPR038765">
    <property type="entry name" value="Papain-like_cys_pep_sf"/>
</dbReference>
<dbReference type="PANTHER" id="PTHR10183">
    <property type="entry name" value="CALPAIN"/>
    <property type="match status" value="1"/>
</dbReference>
<sequence>MAAPQRVLVKSQYAGIRGGYTCIDVDVYSKAATKASNQTVFIVRQTNMLRRRWAFVSDLPKPGQSDAHTTWAVSGDDAPTPELAKWPDDRIDGIMSYDEVRMPGHDGGGQLWIDPQFPHDVRSIGRHAPGHMQAMWVPCRKLGGGRVQLFDGIDANGLLQGQVGNCWLVAAMACLANFPESVKDIFRGREENVGRYTLRLYDTKQRKTRGVVIDEYIPCHPQQWYHQEHRPLFARCNGNEMWCLLLEKAMAKMMGSYEALNGNAMAVAFRAMTGETNCITWDKKPGIGWIKMKLQKGTEQFVFKPLMALDTCSGDILWEKFKKYDQSNYLMGCDMDETHGSEYKREDGLVEGHAYSVHHAMEVDGHRLVCLRNPWGDAIMWNGPWSDHDRKWREFPGVANKIRPRFVQDGMFWMAWDDFERLFTGIHVCCKQMRTGSAAQDHAQASMVGTMTALDLGKILNPQSPIHHGIPPARLFPPRVTGGAGGVAGAAAAVAAKQWAAANDPEGLRARANVAGAKMSDMLHAAAKQARGDGDRGFQALLGGGGGAGGGAVSDGAEVSDSPQAMRAAEVTFIPGEDVEYFSVSQQIWISAKVLRFDEKQRVYDLDCRIGVPAERVRARRRPKAMFSPGEQLEYYSESQGRWIRTNVVRFDAAQNTYDLTCKVGVPVNKLRKPQGVTFAVGEAVLYYSESQRQWVKAVVRGYNKEEDTYDLDIKLGAIAERVRRVTEDPAARALPPIQSGISAAGDEYEDEVKQFDKYVDWVRKEAKRPVGRQSDFIGDLKRGLFAAIRNIGGGGGGSSSDLEDSQNVARIRQ</sequence>
<dbReference type="Pfam" id="PF00648">
    <property type="entry name" value="Peptidase_C2"/>
    <property type="match status" value="1"/>
</dbReference>
<dbReference type="GO" id="GO:0006508">
    <property type="term" value="P:proteolysis"/>
    <property type="evidence" value="ECO:0007669"/>
    <property type="project" value="UniProtKB-KW"/>
</dbReference>
<dbReference type="InterPro" id="IPR000169">
    <property type="entry name" value="Pept_cys_AS"/>
</dbReference>
<organism evidence="9">
    <name type="scientific">Noctiluca scintillans</name>
    <name type="common">Sea sparkle</name>
    <name type="synonym">Red tide dinoflagellate</name>
    <dbReference type="NCBI Taxonomy" id="2966"/>
    <lineage>
        <taxon>Eukaryota</taxon>
        <taxon>Sar</taxon>
        <taxon>Alveolata</taxon>
        <taxon>Dinophyceae</taxon>
        <taxon>Noctilucales</taxon>
        <taxon>Noctilucaceae</taxon>
        <taxon>Noctiluca</taxon>
    </lineage>
</organism>
<protein>
    <recommendedName>
        <fullName evidence="8">Calpain catalytic domain-containing protein</fullName>
    </recommendedName>
</protein>
<gene>
    <name evidence="9" type="ORF">NSCI0253_LOCUS12227</name>
</gene>
<accession>A0A7S1F134</accession>
<dbReference type="PROSITE" id="PS50203">
    <property type="entry name" value="CALPAIN_CAT"/>
    <property type="match status" value="1"/>
</dbReference>
<feature type="active site" evidence="5 6">
    <location>
        <position position="373"/>
    </location>
</feature>
<proteinExistence type="inferred from homology"/>
<evidence type="ECO:0000256" key="7">
    <source>
        <dbReference type="SAM" id="MobiDB-lite"/>
    </source>
</evidence>
<evidence type="ECO:0000259" key="8">
    <source>
        <dbReference type="PROSITE" id="PS50203"/>
    </source>
</evidence>
<dbReference type="AlphaFoldDB" id="A0A7S1F134"/>
<dbReference type="CDD" id="cd00044">
    <property type="entry name" value="CysPc"/>
    <property type="match status" value="1"/>
</dbReference>
<dbReference type="PANTHER" id="PTHR10183:SF379">
    <property type="entry name" value="CALPAIN-5"/>
    <property type="match status" value="1"/>
</dbReference>
<reference evidence="9" key="1">
    <citation type="submission" date="2021-01" db="EMBL/GenBank/DDBJ databases">
        <authorList>
            <person name="Corre E."/>
            <person name="Pelletier E."/>
            <person name="Niang G."/>
            <person name="Scheremetjew M."/>
            <person name="Finn R."/>
            <person name="Kale V."/>
            <person name="Holt S."/>
            <person name="Cochrane G."/>
            <person name="Meng A."/>
            <person name="Brown T."/>
            <person name="Cohen L."/>
        </authorList>
    </citation>
    <scope>NUCLEOTIDE SEQUENCE</scope>
</reference>
<evidence type="ECO:0000256" key="3">
    <source>
        <dbReference type="ARBA" id="ARBA00022801"/>
    </source>
</evidence>
<keyword evidence="2 6" id="KW-0645">Protease</keyword>
<dbReference type="SUPFAM" id="SSF54001">
    <property type="entry name" value="Cysteine proteinases"/>
    <property type="match status" value="1"/>
</dbReference>